<feature type="region of interest" description="Disordered" evidence="1">
    <location>
        <begin position="2988"/>
        <end position="3012"/>
    </location>
</feature>
<feature type="transmembrane region" description="Helical" evidence="2">
    <location>
        <begin position="112"/>
        <end position="139"/>
    </location>
</feature>
<feature type="compositionally biased region" description="Basic and acidic residues" evidence="1">
    <location>
        <begin position="2172"/>
        <end position="2187"/>
    </location>
</feature>
<feature type="compositionally biased region" description="Basic and acidic residues" evidence="1">
    <location>
        <begin position="1613"/>
        <end position="1634"/>
    </location>
</feature>
<keyword evidence="2" id="KW-0812">Transmembrane</keyword>
<gene>
    <name evidence="4" type="ORF">BJ970_007544</name>
</gene>
<keyword evidence="2" id="KW-0472">Membrane</keyword>
<feature type="compositionally biased region" description="Basic and acidic residues" evidence="1">
    <location>
        <begin position="1671"/>
        <end position="1696"/>
    </location>
</feature>
<feature type="compositionally biased region" description="Basic and acidic residues" evidence="1">
    <location>
        <begin position="355"/>
        <end position="364"/>
    </location>
</feature>
<feature type="region of interest" description="Disordered" evidence="1">
    <location>
        <begin position="921"/>
        <end position="959"/>
    </location>
</feature>
<feature type="compositionally biased region" description="Basic and acidic residues" evidence="1">
    <location>
        <begin position="2235"/>
        <end position="2247"/>
    </location>
</feature>
<evidence type="ECO:0000259" key="3">
    <source>
        <dbReference type="Pfam" id="PF25547"/>
    </source>
</evidence>
<dbReference type="EMBL" id="JACHIW010000003">
    <property type="protein sequence ID" value="MBB5159944.1"/>
    <property type="molecule type" value="Genomic_DNA"/>
</dbReference>
<feature type="transmembrane region" description="Helical" evidence="2">
    <location>
        <begin position="151"/>
        <end position="173"/>
    </location>
</feature>
<accession>A0A840QGG4</accession>
<feature type="compositionally biased region" description="Low complexity" evidence="1">
    <location>
        <begin position="729"/>
        <end position="757"/>
    </location>
</feature>
<feature type="region of interest" description="Disordered" evidence="1">
    <location>
        <begin position="1900"/>
        <end position="1923"/>
    </location>
</feature>
<feature type="region of interest" description="Disordered" evidence="1">
    <location>
        <begin position="353"/>
        <end position="406"/>
    </location>
</feature>
<reference evidence="4 5" key="1">
    <citation type="submission" date="2020-08" db="EMBL/GenBank/DDBJ databases">
        <title>Sequencing the genomes of 1000 actinobacteria strains.</title>
        <authorList>
            <person name="Klenk H.-P."/>
        </authorList>
    </citation>
    <scope>NUCLEOTIDE SEQUENCE [LARGE SCALE GENOMIC DNA]</scope>
    <source>
        <strain evidence="4 5">DSM 45584</strain>
    </source>
</reference>
<feature type="region of interest" description="Disordered" evidence="1">
    <location>
        <begin position="1274"/>
        <end position="1310"/>
    </location>
</feature>
<name>A0A840QGG4_9PSEU</name>
<evidence type="ECO:0000256" key="1">
    <source>
        <dbReference type="SAM" id="MobiDB-lite"/>
    </source>
</evidence>
<feature type="region of interest" description="Disordered" evidence="1">
    <location>
        <begin position="508"/>
        <end position="538"/>
    </location>
</feature>
<feature type="region of interest" description="Disordered" evidence="1">
    <location>
        <begin position="2720"/>
        <end position="2762"/>
    </location>
</feature>
<feature type="region of interest" description="Disordered" evidence="1">
    <location>
        <begin position="1671"/>
        <end position="1698"/>
    </location>
</feature>
<feature type="region of interest" description="Disordered" evidence="1">
    <location>
        <begin position="1474"/>
        <end position="1493"/>
    </location>
</feature>
<feature type="region of interest" description="Disordered" evidence="1">
    <location>
        <begin position="1605"/>
        <end position="1646"/>
    </location>
</feature>
<evidence type="ECO:0000313" key="5">
    <source>
        <dbReference type="Proteomes" id="UP000584374"/>
    </source>
</evidence>
<feature type="compositionally biased region" description="Gly residues" evidence="1">
    <location>
        <begin position="1906"/>
        <end position="1918"/>
    </location>
</feature>
<feature type="region of interest" description="Disordered" evidence="1">
    <location>
        <begin position="2107"/>
        <end position="2152"/>
    </location>
</feature>
<sequence>MSVLVPEEVRRLFQVLTGEDMTDADEDALFAVAEGLESGAATVEELGPVVREVVGRVRGGFSGKAADRFAERLAGFGPVLESGGVGLRELAGFVRGLALQVQYLKFVTVGGLVLLLGEVAWAVSMAGLTAGASMAWLAARFAVMRFLLSRWWGQLFMRLAVAQVVGIGMQLVVEVGAQGAQFALGTRKKWDGQLTTMAVGVGSFSALLAVPLSALGNVVGNAITKVLVRGLGDKIDAEVLAAAAKNAAEEHAVQYPLSSMAKFADMVSKSVDDYAGMSVRAMWAARFGHGLGESLEEGLTEMFGEAGYGALSGQGAQWNPFSFTAGLSEAVGSGIGNLAGLAMRGELVPAGRARNAADGEKDSATVDTNAYTTEELKTDSALQPGEKSGFLSSLSGADSEASKVGAYETRRDNAPLLWREGDANAQAALWDQSRPGTPPPPYSQPQDEDLVHSDPPGSGGASREGDSRAGMPPPAYGAVTGDVHADVESSGVDVTREYRGSALVSDHVVSVGDSRTDSPHRDDRLVAETSQADSQEAVDDVQVTEPLFHVNDAAVPEVSARADSVAGNADSARLSDGGPHAQMPPDPSGAMASGDPVLVPEPVGLPADAVRVSVPAEVVSSAGLVGLVRGRAGDVGVGPVVLVSGEGVGVAVASSAQSSRVAREVGRDVVALMPGSGWRGPRWMQFAPDGSRPRPLGEPGRIAALPQVGGGRFGLDDLASSSTAVPGSPAEAVVAGPGEAGSAATAPGADSTAAGTPEWTESDLRSAVERARSLGGNRDVAVGIVRGTHDVVALARGDAGVPLDDVVALVAVRADAVGHDEAVRFSRELAARLGTQGTGLGVRAGAGPDSRAAAKESEELARGEHAGGPEESGVPMTWGFDPGLESALDSLGVAGWSWGGVSRDGEEAGLAAFGVDAGDRGADGVDSVGAGSGRKRGREDGSVDEGAARRAAGPEDFPVLPDSLDGAGWSWGVGDVPGADPLDLAARAENLDLLGFGTDAAVFGDVGGADLIAGGAASWSVALGGTEVDSALEAVDTAENAASVESLKEAARVEARRARDAGEPYTGAELGKRLGRSKWWGQARLAEIRGESGPAQRSLQGPEGERLREAARVEARRAREAGESYTGVALGKRFGMSVAWGKERLAEINSVDGVAGRAAQEQERKWAQEREAGRVEARRARDAGEPYTGAELGEKFGKSTAWGARLVAEIRAEGDAGRSASQRTGERLREAARVEARRARDAGEPYTGAALGVKFGKGSTWGGLRLMEIKADGRASGTALPEQVQGRGPDPQSEVPLSEGPVSRGQAGGTATDPIDDLAWWGLGPAVESALDSPEVGGWSSGDVAGTGSNNAGLFAFDVDLDLDAVGPGVGGMGSFGESSGREWGRDDGSADEAVGIGPSGRQGFSTLPGFAGGSAAVGGLSEGPLSWGVDEVPGDSGGYLDPGGVGLFGFGVSLADGDAGALSTVEGPAELSVGSGGVAGSVPEGPDAAERSERAELLRETARVEARRARDAGEPYSGVALGKKFGMSRSWGETRLAEIKNEGGANRQTLREQEWAEEREAARVEARRARDAGEPYTGPALGKKFGKTDRWGRARLDEIRSAGDVPWSAGKGAEEERLREDARVEARRARDAGEPYTGPALGKKFGMSRSWADTRLAEIKDEVNEVRRAMRGGEQEWAREREAGRVEARRARDDGEPYSAAALGKRFGKSKAWGQKLLEEIKPEGGAIWSAAGERQAGQVREAARAEARRARDADEPYNAVALGEEFGKSEMWGQERLAEIRSEGGALLLSVRGREGAREAARAEARRARDAGEPYTGAALGEKFGKSEKWGQKRLAEIKPEDGSRPAVRGPEKERLREAARAEARRARDAGEPCTGAALGRRFGNGERWGRERLHEIRKETSGSAGGASGSGGGVPAEGVSSVDAAEWVQSGVESGGVAGWSESDLRREVELAQVVGGSREVAMGIVRGTHDVVALAWEDARVSLDDVVALVAVRVEAEGHAAAVRFSRELANRLGTQGSGLAIRAGAGPAPHAAVFEVSAADEGPGAPMTRRIEPAGAVSGSIDVAGWSSGAVAGADSWDGAPSAAAEDAEMLAFGAADRGVGGLGSVGADTGRKRRRDDDGAVDEGAARRPSGPQDFPIFPEFGKPGDTTIEVAPEVIHAAEAVDTTESSKEEARAEARRARDAGQPYTAGTLGNRFGKSSSWGWRRLDEIRAEGGVSRLVSQGHEAARVEARRARDAGEPDTGRSLGKKFGRSAAWGAQRLAEISTEGGVSRSDLKGQDAARVREAARVEARRALAEGKPYGGEALGQRFGKSGSWGRSRLAELSDEGSADQPVAEVQGQDAARVREAARVEACRARDAGEPYSGGTLGKKFGMSERWGRARLKEIRGGDGATPEAVRAEEGERLREAARAEARRARAAGEPYSGGTLGKKFGKSERWGRERLREIRAAFSGSAGRASDSAGNVLAEDVPSLDVTAAERPQSVVESGGVAGWTESDLRREVEWARLVGAQRDAAVEIVRGTHDVVKLARGDADVSLDDVVTLVAAKIDEVGHDEAKQFSRQLAARIGTPGTAFAIRAAAGPDPRAAAAVSEESAGSALVGDMPGGPAESPSGFGWGELPAGRTDDVLMTDFPVTGTNVVVAEGFADDLGGLSFLGDPESWFVDPLNVGNFGLGWDEVQDGRTDDVLGVGLFGAGADPLSIEWFAHDSGGLSSVGAVGGSGVGGRSRHKRARVDGSDNEGAESERPSRRRVRRADSAKRKRAAELETVWAELRRAGEAGESHTGATLGKKFGKSATWGFARLREFRASHGGTSRADVVKRKRAAVWAEMRRARDAGTPHTGESLGKKFGKGVSWGCARLAEFRASEGGLSRAELSQRDRDANLETVWAELRRADEAGESHTGATLGAKFGKSASWGVQRLAEFRVRAGEGGPADVEQKWAAVWAEVRRARGAGEPHTGKSLGVKFGMSPTWGLQRLAEFRNAESALASGSGVPTEDASASGAVCPECP</sequence>
<dbReference type="Proteomes" id="UP000584374">
    <property type="component" value="Unassembled WGS sequence"/>
</dbReference>
<feature type="compositionally biased region" description="Basic and acidic residues" evidence="1">
    <location>
        <begin position="1839"/>
        <end position="1873"/>
    </location>
</feature>
<feature type="compositionally biased region" description="Basic and acidic residues" evidence="1">
    <location>
        <begin position="514"/>
        <end position="526"/>
    </location>
</feature>
<feature type="region of interest" description="Disordered" evidence="1">
    <location>
        <begin position="2591"/>
        <end position="2623"/>
    </location>
</feature>
<proteinExistence type="predicted"/>
<protein>
    <recommendedName>
        <fullName evidence="3">Outer membrane channel protein CpnT-like N-terminal domain-containing protein</fullName>
    </recommendedName>
</protein>
<organism evidence="4 5">
    <name type="scientific">Saccharopolyspora phatthalungensis</name>
    <dbReference type="NCBI Taxonomy" id="664693"/>
    <lineage>
        <taxon>Bacteria</taxon>
        <taxon>Bacillati</taxon>
        <taxon>Actinomycetota</taxon>
        <taxon>Actinomycetes</taxon>
        <taxon>Pseudonocardiales</taxon>
        <taxon>Pseudonocardiaceae</taxon>
        <taxon>Saccharopolyspora</taxon>
    </lineage>
</organism>
<dbReference type="InterPro" id="IPR057746">
    <property type="entry name" value="CpnT-like_N"/>
</dbReference>
<feature type="domain" description="Outer membrane channel protein CpnT-like N-terminal" evidence="3">
    <location>
        <begin position="23"/>
        <end position="142"/>
    </location>
</feature>
<dbReference type="Pfam" id="PF25547">
    <property type="entry name" value="WXG100_2"/>
    <property type="match status" value="1"/>
</dbReference>
<feature type="region of interest" description="Disordered" evidence="1">
    <location>
        <begin position="2167"/>
        <end position="2200"/>
    </location>
</feature>
<feature type="transmembrane region" description="Helical" evidence="2">
    <location>
        <begin position="194"/>
        <end position="215"/>
    </location>
</feature>
<feature type="region of interest" description="Disordered" evidence="1">
    <location>
        <begin position="1839"/>
        <end position="1884"/>
    </location>
</feature>
<keyword evidence="5" id="KW-1185">Reference proteome</keyword>
<dbReference type="RefSeq" id="WP_184733009.1">
    <property type="nucleotide sequence ID" value="NZ_JACHIW010000003.1"/>
</dbReference>
<feature type="compositionally biased region" description="Basic and acidic residues" evidence="1">
    <location>
        <begin position="852"/>
        <end position="868"/>
    </location>
</feature>
<feature type="region of interest" description="Disordered" evidence="1">
    <location>
        <begin position="430"/>
        <end position="481"/>
    </location>
</feature>
<feature type="compositionally biased region" description="Low complexity" evidence="1">
    <location>
        <begin position="2591"/>
        <end position="2602"/>
    </location>
</feature>
<feature type="region of interest" description="Disordered" evidence="1">
    <location>
        <begin position="720"/>
        <end position="762"/>
    </location>
</feature>
<feature type="region of interest" description="Disordered" evidence="1">
    <location>
        <begin position="561"/>
        <end position="596"/>
    </location>
</feature>
<feature type="region of interest" description="Disordered" evidence="1">
    <location>
        <begin position="840"/>
        <end position="881"/>
    </location>
</feature>
<keyword evidence="2" id="KW-1133">Transmembrane helix</keyword>
<evidence type="ECO:0000256" key="2">
    <source>
        <dbReference type="SAM" id="Phobius"/>
    </source>
</evidence>
<comment type="caution">
    <text evidence="4">The sequence shown here is derived from an EMBL/GenBank/DDBJ whole genome shotgun (WGS) entry which is preliminary data.</text>
</comment>
<feature type="region of interest" description="Disordered" evidence="1">
    <location>
        <begin position="2235"/>
        <end position="2254"/>
    </location>
</feature>
<evidence type="ECO:0000313" key="4">
    <source>
        <dbReference type="EMBL" id="MBB5159944.1"/>
    </source>
</evidence>